<reference evidence="12" key="1">
    <citation type="journal article" date="2019" name="bioRxiv">
        <title>The Genome of the Zebra Mussel, Dreissena polymorpha: A Resource for Invasive Species Research.</title>
        <authorList>
            <person name="McCartney M.A."/>
            <person name="Auch B."/>
            <person name="Kono T."/>
            <person name="Mallez S."/>
            <person name="Zhang Y."/>
            <person name="Obille A."/>
            <person name="Becker A."/>
            <person name="Abrahante J.E."/>
            <person name="Garbe J."/>
            <person name="Badalamenti J.P."/>
            <person name="Herman A."/>
            <person name="Mangelson H."/>
            <person name="Liachko I."/>
            <person name="Sullivan S."/>
            <person name="Sone E.D."/>
            <person name="Koren S."/>
            <person name="Silverstein K.A.T."/>
            <person name="Beckman K.B."/>
            <person name="Gohl D.M."/>
        </authorList>
    </citation>
    <scope>NUCLEOTIDE SEQUENCE</scope>
    <source>
        <strain evidence="12">Duluth1</strain>
        <tissue evidence="12">Whole animal</tissue>
    </source>
</reference>
<keyword evidence="4 9" id="KW-0812">Transmembrane</keyword>
<dbReference type="InterPro" id="IPR036259">
    <property type="entry name" value="MFS_trans_sf"/>
</dbReference>
<feature type="transmembrane region" description="Helical" evidence="11">
    <location>
        <begin position="108"/>
        <end position="127"/>
    </location>
</feature>
<dbReference type="Gene3D" id="1.20.1250.20">
    <property type="entry name" value="MFS general substrate transporter like domains"/>
    <property type="match status" value="1"/>
</dbReference>
<dbReference type="PANTHER" id="PTHR11654">
    <property type="entry name" value="OLIGOPEPTIDE TRANSPORTER-RELATED"/>
    <property type="match status" value="1"/>
</dbReference>
<feature type="transmembrane region" description="Helical" evidence="11">
    <location>
        <begin position="82"/>
        <end position="101"/>
    </location>
</feature>
<dbReference type="GO" id="GO:0006857">
    <property type="term" value="P:oligopeptide transport"/>
    <property type="evidence" value="ECO:0007669"/>
    <property type="project" value="InterPro"/>
</dbReference>
<organism evidence="12 13">
    <name type="scientific">Dreissena polymorpha</name>
    <name type="common">Zebra mussel</name>
    <name type="synonym">Mytilus polymorpha</name>
    <dbReference type="NCBI Taxonomy" id="45954"/>
    <lineage>
        <taxon>Eukaryota</taxon>
        <taxon>Metazoa</taxon>
        <taxon>Spiralia</taxon>
        <taxon>Lophotrochozoa</taxon>
        <taxon>Mollusca</taxon>
        <taxon>Bivalvia</taxon>
        <taxon>Autobranchia</taxon>
        <taxon>Heteroconchia</taxon>
        <taxon>Euheterodonta</taxon>
        <taxon>Imparidentia</taxon>
        <taxon>Neoheterodontei</taxon>
        <taxon>Myida</taxon>
        <taxon>Dreissenoidea</taxon>
        <taxon>Dreissenidae</taxon>
        <taxon>Dreissena</taxon>
    </lineage>
</organism>
<dbReference type="AlphaFoldDB" id="A0A9D4DRH5"/>
<evidence type="ECO:0000256" key="5">
    <source>
        <dbReference type="ARBA" id="ARBA00022856"/>
    </source>
</evidence>
<dbReference type="InterPro" id="IPR000109">
    <property type="entry name" value="POT_fam"/>
</dbReference>
<feature type="non-terminal residue" evidence="12">
    <location>
        <position position="486"/>
    </location>
</feature>
<evidence type="ECO:0000256" key="7">
    <source>
        <dbReference type="ARBA" id="ARBA00022989"/>
    </source>
</evidence>
<gene>
    <name evidence="12" type="ORF">DPMN_188549</name>
</gene>
<dbReference type="PROSITE" id="PS01023">
    <property type="entry name" value="PTR2_2"/>
    <property type="match status" value="1"/>
</dbReference>
<dbReference type="SUPFAM" id="SSF103473">
    <property type="entry name" value="MFS general substrate transporter"/>
    <property type="match status" value="1"/>
</dbReference>
<evidence type="ECO:0000256" key="6">
    <source>
        <dbReference type="ARBA" id="ARBA00022927"/>
    </source>
</evidence>
<evidence type="ECO:0000256" key="1">
    <source>
        <dbReference type="ARBA" id="ARBA00004141"/>
    </source>
</evidence>
<evidence type="ECO:0000256" key="8">
    <source>
        <dbReference type="ARBA" id="ARBA00023136"/>
    </source>
</evidence>
<evidence type="ECO:0000256" key="4">
    <source>
        <dbReference type="ARBA" id="ARBA00022692"/>
    </source>
</evidence>
<dbReference type="Proteomes" id="UP000828390">
    <property type="component" value="Unassembled WGS sequence"/>
</dbReference>
<keyword evidence="7 11" id="KW-1133">Transmembrane helix</keyword>
<comment type="subcellular location">
    <subcellularLocation>
        <location evidence="1 9">Membrane</location>
        <topology evidence="1 9">Multi-pass membrane protein</topology>
    </subcellularLocation>
</comment>
<keyword evidence="5" id="KW-0571">Peptide transport</keyword>
<accession>A0A9D4DRH5</accession>
<evidence type="ECO:0000313" key="13">
    <source>
        <dbReference type="Proteomes" id="UP000828390"/>
    </source>
</evidence>
<feature type="region of interest" description="Disordered" evidence="10">
    <location>
        <begin position="1"/>
        <end position="26"/>
    </location>
</feature>
<dbReference type="FunFam" id="1.20.1250.20:FF:000049">
    <property type="entry name" value="Solute carrier family 15 member 2"/>
    <property type="match status" value="1"/>
</dbReference>
<feature type="transmembrane region" description="Helical" evidence="11">
    <location>
        <begin position="133"/>
        <end position="153"/>
    </location>
</feature>
<feature type="compositionally biased region" description="Polar residues" evidence="10">
    <location>
        <begin position="10"/>
        <end position="22"/>
    </location>
</feature>
<name>A0A9D4DRH5_DREPO</name>
<evidence type="ECO:0000256" key="11">
    <source>
        <dbReference type="SAM" id="Phobius"/>
    </source>
</evidence>
<proteinExistence type="inferred from homology"/>
<feature type="transmembrane region" description="Helical" evidence="11">
    <location>
        <begin position="206"/>
        <end position="226"/>
    </location>
</feature>
<dbReference type="GO" id="GO:0022857">
    <property type="term" value="F:transmembrane transporter activity"/>
    <property type="evidence" value="ECO:0007669"/>
    <property type="project" value="InterPro"/>
</dbReference>
<feature type="transmembrane region" description="Helical" evidence="11">
    <location>
        <begin position="174"/>
        <end position="194"/>
    </location>
</feature>
<comment type="caution">
    <text evidence="12">The sequence shown here is derived from an EMBL/GenBank/DDBJ whole genome shotgun (WGS) entry which is preliminary data.</text>
</comment>
<evidence type="ECO:0000256" key="3">
    <source>
        <dbReference type="ARBA" id="ARBA00022448"/>
    </source>
</evidence>
<evidence type="ECO:0000256" key="10">
    <source>
        <dbReference type="SAM" id="MobiDB-lite"/>
    </source>
</evidence>
<dbReference type="GO" id="GO:0016020">
    <property type="term" value="C:membrane"/>
    <property type="evidence" value="ECO:0007669"/>
    <property type="project" value="UniProtKB-SubCell"/>
</dbReference>
<protein>
    <submittedName>
        <fullName evidence="12">Uncharacterized protein</fullName>
    </submittedName>
</protein>
<keyword evidence="3 9" id="KW-0813">Transport</keyword>
<sequence>MEPRYGTLNDGGSSPRETSSASELLDRNENSKIQKYPYSVFFILSNEFCERFSYYGMRAILVLYLTRWLSFEENTATSIYHAFSMLCYFMPLIGAVIADGYVGRYKTILSLSCVYFVGSLVLSLTAMPPPGRVGASIGLVLIACGTGGIKASVAPFGADQFGPGQETWQNSFFSAFYFMINLGSMVSIILTPILRADVECFGQNCYVLAFGIPAALMFLSIVLFFIGRRMYVKVPPSGNVIGKTFKCIFYGAVGRLQRTKYEEERSHWLYYADDKFENHFIEDVRRLLKVLLMFLPLPMFWALSDQQGSRWTLQAEHMNGDMGIFGTIKPDQMQALNPLLILALIPLLDKVVYPLLNKCHIPSRPLQKMVVGLFISSFAFVAAGFVQLKIDNAEESPMQADMSGLTMFNTLPCELQVFSPFFNDTIDGKKTSDFMETAGGKYQIGIKSDCGKSGKKTANGTFTVIEGSAYRLFAFEDFGGTLRLAL</sequence>
<evidence type="ECO:0000256" key="9">
    <source>
        <dbReference type="RuleBase" id="RU003755"/>
    </source>
</evidence>
<evidence type="ECO:0000313" key="12">
    <source>
        <dbReference type="EMBL" id="KAH3753898.1"/>
    </source>
</evidence>
<dbReference type="InterPro" id="IPR018456">
    <property type="entry name" value="PTR2_symporter_CS"/>
</dbReference>
<dbReference type="Pfam" id="PF00854">
    <property type="entry name" value="PTR2"/>
    <property type="match status" value="1"/>
</dbReference>
<reference evidence="12" key="2">
    <citation type="submission" date="2020-11" db="EMBL/GenBank/DDBJ databases">
        <authorList>
            <person name="McCartney M.A."/>
            <person name="Auch B."/>
            <person name="Kono T."/>
            <person name="Mallez S."/>
            <person name="Becker A."/>
            <person name="Gohl D.M."/>
            <person name="Silverstein K.A.T."/>
            <person name="Koren S."/>
            <person name="Bechman K.B."/>
            <person name="Herman A."/>
            <person name="Abrahante J.E."/>
            <person name="Garbe J."/>
        </authorList>
    </citation>
    <scope>NUCLEOTIDE SEQUENCE</scope>
    <source>
        <strain evidence="12">Duluth1</strain>
        <tissue evidence="12">Whole animal</tissue>
    </source>
</reference>
<dbReference type="EMBL" id="JAIWYP010000010">
    <property type="protein sequence ID" value="KAH3753898.1"/>
    <property type="molecule type" value="Genomic_DNA"/>
</dbReference>
<dbReference type="GO" id="GO:0015031">
    <property type="term" value="P:protein transport"/>
    <property type="evidence" value="ECO:0007669"/>
    <property type="project" value="UniProtKB-KW"/>
</dbReference>
<keyword evidence="6" id="KW-0653">Protein transport</keyword>
<evidence type="ECO:0000256" key="2">
    <source>
        <dbReference type="ARBA" id="ARBA00005982"/>
    </source>
</evidence>
<keyword evidence="8 11" id="KW-0472">Membrane</keyword>
<dbReference type="PROSITE" id="PS01022">
    <property type="entry name" value="PTR2_1"/>
    <property type="match status" value="1"/>
</dbReference>
<keyword evidence="13" id="KW-1185">Reference proteome</keyword>
<comment type="similarity">
    <text evidence="2 9">Belongs to the major facilitator superfamily. Proton-dependent oligopeptide transporter (POT/PTR) (TC 2.A.17) family.</text>
</comment>